<dbReference type="EMBL" id="CP011005">
    <property type="protein sequence ID" value="AJT41528.1"/>
    <property type="molecule type" value="Genomic_DNA"/>
</dbReference>
<dbReference type="KEGG" id="ari:UM93_08380"/>
<gene>
    <name evidence="5" type="ORF">UM93_08380</name>
</gene>
<dbReference type="PANTHER" id="PTHR21661:SF35">
    <property type="entry name" value="EPOXIDE HYDROLASE"/>
    <property type="match status" value="1"/>
</dbReference>
<dbReference type="HOGENOM" id="CLU_019414_0_1_11"/>
<evidence type="ECO:0000313" key="5">
    <source>
        <dbReference type="EMBL" id="AJT41528.1"/>
    </source>
</evidence>
<dbReference type="InterPro" id="IPR000639">
    <property type="entry name" value="Epox_hydrolase-like"/>
</dbReference>
<feature type="domain" description="Epoxide hydrolase N-terminal" evidence="4">
    <location>
        <begin position="3"/>
        <end position="117"/>
    </location>
</feature>
<evidence type="ECO:0000259" key="4">
    <source>
        <dbReference type="Pfam" id="PF06441"/>
    </source>
</evidence>
<dbReference type="GO" id="GO:0097176">
    <property type="term" value="P:epoxide metabolic process"/>
    <property type="evidence" value="ECO:0007669"/>
    <property type="project" value="TreeGrafter"/>
</dbReference>
<dbReference type="Pfam" id="PF06441">
    <property type="entry name" value="EHN"/>
    <property type="match status" value="1"/>
</dbReference>
<keyword evidence="6" id="KW-1185">Reference proteome</keyword>
<dbReference type="AlphaFoldDB" id="A0A0D4BYX8"/>
<sequence length="386" mass="42546">MNIQPLTVRIDQQQIEDLKNRLRHTRWPEELPSAATETADQGAAWPTGVPQRYLRGLAKQWAEDFDWRAQEELINSFPNFSTEIEGQKIHFVHCRSSHPGAVPLLITHGWPGSFLEFLHLIEPLTEPEPGVQAFHLVIPSLPGFGLSTPLSTGGWSAGKIARAWAELMTRLGYQRFVVQGGDIGAAVAPEVARHAPERVIGVHINGSLGFGQQVDDETRQALSPLEQDRLRRIDDFMREEFGYIAIQSTRPGLIGAALTDSPVGQLAWILDKLKAWTFPASALPDEVLGSQWILANVSLYWFTRSAGSAALVGYASAEWGAPPISSGVPTAAIQFAHDVGIRQLAEQSNHIVRWTDVTDRGGHFAALEQPAILLEDLREFLASLAR</sequence>
<evidence type="ECO:0000256" key="1">
    <source>
        <dbReference type="ARBA" id="ARBA00010088"/>
    </source>
</evidence>
<reference evidence="5 6" key="1">
    <citation type="journal article" date="2015" name="Genome Announc.">
        <title>Complete Genome Sequencing of Protease-Producing Novel Arthrobacter sp. Strain IHBB 11108 Using PacBio Single-Molecule Real-Time Sequencing Technology.</title>
        <authorList>
            <person name="Kiran S."/>
            <person name="Swarnkar M.K."/>
            <person name="Pal M."/>
            <person name="Thakur R."/>
            <person name="Tewari R."/>
            <person name="Singh A.K."/>
            <person name="Gulati A."/>
        </authorList>
    </citation>
    <scope>NUCLEOTIDE SEQUENCE [LARGE SCALE GENOMIC DNA]</scope>
    <source>
        <strain evidence="5 6">IHBB 11108</strain>
    </source>
</reference>
<dbReference type="SUPFAM" id="SSF53474">
    <property type="entry name" value="alpha/beta-Hydrolases"/>
    <property type="match status" value="1"/>
</dbReference>
<dbReference type="PATRIC" id="fig|1618207.4.peg.1696"/>
<protein>
    <submittedName>
        <fullName evidence="5">Epoxide hydrolase</fullName>
    </submittedName>
</protein>
<dbReference type="InterPro" id="IPR016292">
    <property type="entry name" value="Epoxide_hydrolase"/>
</dbReference>
<proteinExistence type="inferred from homology"/>
<dbReference type="GO" id="GO:0004301">
    <property type="term" value="F:epoxide hydrolase activity"/>
    <property type="evidence" value="ECO:0007669"/>
    <property type="project" value="TreeGrafter"/>
</dbReference>
<dbReference type="RefSeq" id="WP_045074966.1">
    <property type="nucleotide sequence ID" value="NZ_CP011005.1"/>
</dbReference>
<dbReference type="STRING" id="1618207.UM93_08380"/>
<dbReference type="PIRSF" id="PIRSF001112">
    <property type="entry name" value="Epoxide_hydrolase"/>
    <property type="match status" value="1"/>
</dbReference>
<dbReference type="PANTHER" id="PTHR21661">
    <property type="entry name" value="EPOXIDE HYDROLASE 1-RELATED"/>
    <property type="match status" value="1"/>
</dbReference>
<evidence type="ECO:0000256" key="3">
    <source>
        <dbReference type="ARBA" id="ARBA00022801"/>
    </source>
</evidence>
<dbReference type="InterPro" id="IPR029058">
    <property type="entry name" value="AB_hydrolase_fold"/>
</dbReference>
<dbReference type="InterPro" id="IPR010497">
    <property type="entry name" value="Epoxide_hydro_N"/>
</dbReference>
<evidence type="ECO:0000256" key="2">
    <source>
        <dbReference type="ARBA" id="ARBA00022797"/>
    </source>
</evidence>
<dbReference type="Proteomes" id="UP000061839">
    <property type="component" value="Chromosome"/>
</dbReference>
<keyword evidence="2" id="KW-0058">Aromatic hydrocarbons catabolism</keyword>
<evidence type="ECO:0000313" key="6">
    <source>
        <dbReference type="Proteomes" id="UP000061839"/>
    </source>
</evidence>
<organism evidence="5 6">
    <name type="scientific">Psychromicrobium lacuslunae</name>
    <dbReference type="NCBI Taxonomy" id="1618207"/>
    <lineage>
        <taxon>Bacteria</taxon>
        <taxon>Bacillati</taxon>
        <taxon>Actinomycetota</taxon>
        <taxon>Actinomycetes</taxon>
        <taxon>Micrococcales</taxon>
        <taxon>Micrococcaceae</taxon>
        <taxon>Psychromicrobium</taxon>
    </lineage>
</organism>
<comment type="similarity">
    <text evidence="1">Belongs to the peptidase S33 family.</text>
</comment>
<keyword evidence="3 5" id="KW-0378">Hydrolase</keyword>
<name>A0A0D4BYX8_9MICC</name>
<accession>A0A0D4BYX8</accession>
<dbReference type="OrthoDB" id="27092at2"/>
<dbReference type="PRINTS" id="PR00412">
    <property type="entry name" value="EPOXHYDRLASE"/>
</dbReference>
<dbReference type="Gene3D" id="3.40.50.1820">
    <property type="entry name" value="alpha/beta hydrolase"/>
    <property type="match status" value="1"/>
</dbReference>